<dbReference type="OrthoDB" id="6712920at2"/>
<reference evidence="1 2" key="1">
    <citation type="submission" date="2012-02" db="EMBL/GenBank/DDBJ databases">
        <title>Whole genome shotgun sequence of Mobilicoccus pelagius NBRC 104925.</title>
        <authorList>
            <person name="Yoshida Y."/>
            <person name="Hosoyama A."/>
            <person name="Tsuchikane K."/>
            <person name="Katsumata H."/>
            <person name="Yamazaki S."/>
            <person name="Fujita N."/>
        </authorList>
    </citation>
    <scope>NUCLEOTIDE SEQUENCE [LARGE SCALE GENOMIC DNA]</scope>
    <source>
        <strain evidence="1 2">NBRC 104925</strain>
    </source>
</reference>
<comment type="caution">
    <text evidence="1">The sequence shown here is derived from an EMBL/GenBank/DDBJ whole genome shotgun (WGS) entry which is preliminary data.</text>
</comment>
<dbReference type="Proteomes" id="UP000004367">
    <property type="component" value="Unassembled WGS sequence"/>
</dbReference>
<gene>
    <name evidence="1" type="ORF">MOPEL_078_00760</name>
</gene>
<keyword evidence="2" id="KW-1185">Reference proteome</keyword>
<dbReference type="Pfam" id="PF16951">
    <property type="entry name" value="MaAIMP_sms"/>
    <property type="match status" value="1"/>
</dbReference>
<evidence type="ECO:0000313" key="2">
    <source>
        <dbReference type="Proteomes" id="UP000004367"/>
    </source>
</evidence>
<evidence type="ECO:0000313" key="1">
    <source>
        <dbReference type="EMBL" id="GAB48687.1"/>
    </source>
</evidence>
<proteinExistence type="predicted"/>
<dbReference type="AlphaFoldDB" id="H5USH9"/>
<dbReference type="STRING" id="1089455.MOPEL_078_00760"/>
<protein>
    <recommendedName>
        <fullName evidence="3">Methionine/alanine importer small subunit</fullName>
    </recommendedName>
</protein>
<sequence>MTPIALTFLVLSILLVWGGLALSIVALVRSSNEPDVSDTPEAHHRA</sequence>
<dbReference type="InterPro" id="IPR031596">
    <property type="entry name" value="MaAIMP_sms"/>
</dbReference>
<name>H5USH9_9MICO</name>
<dbReference type="NCBIfam" id="NF033493">
    <property type="entry name" value="MetS_like_NSS"/>
    <property type="match status" value="1"/>
</dbReference>
<dbReference type="EMBL" id="BAFE01000056">
    <property type="protein sequence ID" value="GAB48687.1"/>
    <property type="molecule type" value="Genomic_DNA"/>
</dbReference>
<organism evidence="1 2">
    <name type="scientific">Mobilicoccus pelagius NBRC 104925</name>
    <dbReference type="NCBI Taxonomy" id="1089455"/>
    <lineage>
        <taxon>Bacteria</taxon>
        <taxon>Bacillati</taxon>
        <taxon>Actinomycetota</taxon>
        <taxon>Actinomycetes</taxon>
        <taxon>Micrococcales</taxon>
        <taxon>Dermatophilaceae</taxon>
        <taxon>Mobilicoccus</taxon>
    </lineage>
</organism>
<evidence type="ECO:0008006" key="3">
    <source>
        <dbReference type="Google" id="ProtNLM"/>
    </source>
</evidence>
<accession>H5USH9</accession>
<dbReference type="RefSeq" id="WP_009482585.1">
    <property type="nucleotide sequence ID" value="NZ_BAFE01000056.1"/>
</dbReference>